<gene>
    <name evidence="2" type="ORF">GGR88_000949</name>
</gene>
<evidence type="ECO:0000256" key="1">
    <source>
        <dbReference type="SAM" id="MobiDB-lite"/>
    </source>
</evidence>
<feature type="region of interest" description="Disordered" evidence="1">
    <location>
        <begin position="22"/>
        <end position="41"/>
    </location>
</feature>
<evidence type="ECO:0000313" key="2">
    <source>
        <dbReference type="EMBL" id="NJC33475.1"/>
    </source>
</evidence>
<dbReference type="RefSeq" id="WP_167953458.1">
    <property type="nucleotide sequence ID" value="NZ_JAATJE010000001.1"/>
</dbReference>
<accession>A0ABX0XJR1</accession>
<evidence type="ECO:0000313" key="3">
    <source>
        <dbReference type="Proteomes" id="UP000734218"/>
    </source>
</evidence>
<reference evidence="2 3" key="1">
    <citation type="submission" date="2020-03" db="EMBL/GenBank/DDBJ databases">
        <title>Genomic Encyclopedia of Type Strains, Phase IV (KMG-IV): sequencing the most valuable type-strain genomes for metagenomic binning, comparative biology and taxonomic classification.</title>
        <authorList>
            <person name="Goeker M."/>
        </authorList>
    </citation>
    <scope>NUCLEOTIDE SEQUENCE [LARGE SCALE GENOMIC DNA]</scope>
    <source>
        <strain evidence="2 3">DSM 27651</strain>
    </source>
</reference>
<proteinExistence type="predicted"/>
<evidence type="ECO:0008006" key="4">
    <source>
        <dbReference type="Google" id="ProtNLM"/>
    </source>
</evidence>
<comment type="caution">
    <text evidence="2">The sequence shown here is derived from an EMBL/GenBank/DDBJ whole genome shotgun (WGS) entry which is preliminary data.</text>
</comment>
<dbReference type="PROSITE" id="PS51257">
    <property type="entry name" value="PROKAR_LIPOPROTEIN"/>
    <property type="match status" value="1"/>
</dbReference>
<dbReference type="EMBL" id="JAATJE010000001">
    <property type="protein sequence ID" value="NJC33475.1"/>
    <property type="molecule type" value="Genomic_DNA"/>
</dbReference>
<keyword evidence="3" id="KW-1185">Reference proteome</keyword>
<sequence length="187" mass="19452">MRGAALFAISAGLLLGGCAQQPGNGANSSEPDAAAPTAAATATAGTGTAWANGDRKPLDIQSAHPNGVVLQLTSLQSRPTETVVGVRVINGREQAIDLNRFNRNRNGYLALDTGERLYLSPPGSNLRLTVEAGQTMEGELVFLGKLPPVQNAVLILNENSQTDSQYTTTPAFRINMPLGTIAGAVAQ</sequence>
<name>A0ABX0XJR1_9SPHN</name>
<dbReference type="Proteomes" id="UP000734218">
    <property type="component" value="Unassembled WGS sequence"/>
</dbReference>
<protein>
    <recommendedName>
        <fullName evidence="4">DUF4352 domain-containing protein</fullName>
    </recommendedName>
</protein>
<organism evidence="2 3">
    <name type="scientific">Sphingomonas jejuensis</name>
    <dbReference type="NCBI Taxonomy" id="904715"/>
    <lineage>
        <taxon>Bacteria</taxon>
        <taxon>Pseudomonadati</taxon>
        <taxon>Pseudomonadota</taxon>
        <taxon>Alphaproteobacteria</taxon>
        <taxon>Sphingomonadales</taxon>
        <taxon>Sphingomonadaceae</taxon>
        <taxon>Sphingomonas</taxon>
    </lineage>
</organism>